<proteinExistence type="predicted"/>
<dbReference type="EMBL" id="MSYM01000001">
    <property type="protein sequence ID" value="OLP08490.1"/>
    <property type="molecule type" value="Genomic_DNA"/>
</dbReference>
<name>A0A1Q8YKR1_9BURK</name>
<keyword evidence="2" id="KW-1185">Reference proteome</keyword>
<organism evidence="1 2">
    <name type="scientific">Rhodoferax antarcticus ANT.BR</name>
    <dbReference type="NCBI Taxonomy" id="1111071"/>
    <lineage>
        <taxon>Bacteria</taxon>
        <taxon>Pseudomonadati</taxon>
        <taxon>Pseudomonadota</taxon>
        <taxon>Betaproteobacteria</taxon>
        <taxon>Burkholderiales</taxon>
        <taxon>Comamonadaceae</taxon>
        <taxon>Rhodoferax</taxon>
    </lineage>
</organism>
<dbReference type="Proteomes" id="UP000185911">
    <property type="component" value="Unassembled WGS sequence"/>
</dbReference>
<gene>
    <name evidence="1" type="ORF">BLL52_0097</name>
</gene>
<accession>A0A1Q8YKR1</accession>
<sequence>MVGYQPWRAACFATRIPPALTNLRTRLQHISTRCFLL</sequence>
<protein>
    <submittedName>
        <fullName evidence="1">Uncharacterized protein</fullName>
    </submittedName>
</protein>
<dbReference type="AlphaFoldDB" id="A0A1Q8YKR1"/>
<comment type="caution">
    <text evidence="1">The sequence shown here is derived from an EMBL/GenBank/DDBJ whole genome shotgun (WGS) entry which is preliminary data.</text>
</comment>
<evidence type="ECO:0000313" key="1">
    <source>
        <dbReference type="EMBL" id="OLP08490.1"/>
    </source>
</evidence>
<evidence type="ECO:0000313" key="2">
    <source>
        <dbReference type="Proteomes" id="UP000185911"/>
    </source>
</evidence>
<reference evidence="1 2" key="1">
    <citation type="submission" date="2017-01" db="EMBL/GenBank/DDBJ databases">
        <title>Genome sequence of Rhodoferax antarcticus ANT.BR, a psychrophilic purple nonsulfur bacterium from an Antarctic microbial mat.</title>
        <authorList>
            <person name="Baker J."/>
            <person name="Riester C."/>
            <person name="Skinner B."/>
            <person name="Newell A."/>
            <person name="Swingley W."/>
            <person name="Madigan M."/>
            <person name="Jung D."/>
            <person name="Asao M."/>
            <person name="Chen M."/>
            <person name="Loughlin P."/>
            <person name="Pan H."/>
            <person name="Lin S."/>
            <person name="Li N."/>
            <person name="Shaw J."/>
            <person name="Prado M."/>
            <person name="Sherman C."/>
            <person name="Li X."/>
            <person name="Tang J."/>
            <person name="Blankenship R."/>
            <person name="Zhao T."/>
            <person name="Touchman J."/>
            <person name="Sattley M."/>
        </authorList>
    </citation>
    <scope>NUCLEOTIDE SEQUENCE [LARGE SCALE GENOMIC DNA]</scope>
    <source>
        <strain evidence="1 2">ANT.BR</strain>
    </source>
</reference>